<dbReference type="SUPFAM" id="SSF53067">
    <property type="entry name" value="Actin-like ATPase domain"/>
    <property type="match status" value="1"/>
</dbReference>
<name>A0A4Q5A435_9BIFI</name>
<sequence length="326" mass="32868">MADPTGSPPLLIGIDVGGTKIAGAVIEAPREHTFTDVRVLAQSSRPARRGPDALIDDVAALVNTLVAQLPPGSGTVAAIGIGTPGAVDETTGDVNDIANLAIGHVPLASAIRARCGMPVTVENDVNAAAVGAARLVEDGRAAGETIAFLNLGTGLAAGIIRDGELDRGSSNTVGEIGHIPVEPHRWRCACGQVGCLETAGSGGAATRLWPYASPPMPAILDAAQNPHHPHHKQAVEVRGTIIAAIADAIDVLAVTVDPNVIIIGGGMAKTGTPLLDAIRGELRVRGNTSGFINALNLPARLRLAPTDLPVGAIGAALGAMHVPAAA</sequence>
<gene>
    <name evidence="3" type="ORF">PG2002B_1633</name>
    <name evidence="2" type="ORF">PG2071B_1668</name>
</gene>
<accession>A0A4Q5A435</accession>
<dbReference type="InterPro" id="IPR043129">
    <property type="entry name" value="ATPase_NBD"/>
</dbReference>
<dbReference type="PANTHER" id="PTHR18964:SF149">
    <property type="entry name" value="BIFUNCTIONAL UDP-N-ACETYLGLUCOSAMINE 2-EPIMERASE_N-ACETYLMANNOSAMINE KINASE"/>
    <property type="match status" value="1"/>
</dbReference>
<evidence type="ECO:0000256" key="1">
    <source>
        <dbReference type="ARBA" id="ARBA00006479"/>
    </source>
</evidence>
<dbReference type="Pfam" id="PF00480">
    <property type="entry name" value="ROK"/>
    <property type="match status" value="1"/>
</dbReference>
<evidence type="ECO:0000313" key="2">
    <source>
        <dbReference type="EMBL" id="RYQ16452.1"/>
    </source>
</evidence>
<comment type="similarity">
    <text evidence="1">Belongs to the ROK (NagC/XylR) family.</text>
</comment>
<dbReference type="Gene3D" id="3.30.420.40">
    <property type="match status" value="2"/>
</dbReference>
<dbReference type="RefSeq" id="WP_129864787.1">
    <property type="nucleotide sequence ID" value="NZ_RYUM01000027.1"/>
</dbReference>
<reference evidence="4 5" key="1">
    <citation type="submission" date="2018-12" db="EMBL/GenBank/DDBJ databases">
        <title>Unveiling genomic diversity among members of the Bifidobacterium pseudolongum species, a widely distributed gut commensal of the animal kingdom.</title>
        <authorList>
            <person name="Lugli G.A."/>
            <person name="Duranti S."/>
            <person name="Albert K."/>
            <person name="Mancabelli L."/>
            <person name="Napoli S."/>
            <person name="Viappiani A."/>
            <person name="Anzalone R."/>
            <person name="Longhi G."/>
            <person name="Milani C."/>
            <person name="Turroni F."/>
            <person name="Alessandri G."/>
            <person name="Sela D.A."/>
            <person name="Van Sinderen D."/>
            <person name="Ventura M."/>
        </authorList>
    </citation>
    <scope>NUCLEOTIDE SEQUENCE [LARGE SCALE GENOMIC DNA]</scope>
    <source>
        <strain evidence="3 5">2002B</strain>
        <strain evidence="2 4">2071B</strain>
    </source>
</reference>
<proteinExistence type="inferred from homology"/>
<evidence type="ECO:0000313" key="3">
    <source>
        <dbReference type="EMBL" id="RYQ36211.1"/>
    </source>
</evidence>
<dbReference type="Proteomes" id="UP000291187">
    <property type="component" value="Unassembled WGS sequence"/>
</dbReference>
<protein>
    <submittedName>
        <fullName evidence="2">NagC family transcriptional regulator</fullName>
    </submittedName>
</protein>
<dbReference type="EMBL" id="RYUM01000027">
    <property type="protein sequence ID" value="RYQ16452.1"/>
    <property type="molecule type" value="Genomic_DNA"/>
</dbReference>
<comment type="caution">
    <text evidence="2">The sequence shown here is derived from an EMBL/GenBank/DDBJ whole genome shotgun (WGS) entry which is preliminary data.</text>
</comment>
<dbReference type="PANTHER" id="PTHR18964">
    <property type="entry name" value="ROK (REPRESSOR, ORF, KINASE) FAMILY"/>
    <property type="match status" value="1"/>
</dbReference>
<evidence type="ECO:0000313" key="5">
    <source>
        <dbReference type="Proteomes" id="UP000292655"/>
    </source>
</evidence>
<evidence type="ECO:0000313" key="4">
    <source>
        <dbReference type="Proteomes" id="UP000291187"/>
    </source>
</evidence>
<organism evidence="2 4">
    <name type="scientific">Bifidobacterium pseudolongum subsp. globosum</name>
    <dbReference type="NCBI Taxonomy" id="1690"/>
    <lineage>
        <taxon>Bacteria</taxon>
        <taxon>Bacillati</taxon>
        <taxon>Actinomycetota</taxon>
        <taxon>Actinomycetes</taxon>
        <taxon>Bifidobacteriales</taxon>
        <taxon>Bifidobacteriaceae</taxon>
        <taxon>Bifidobacterium</taxon>
    </lineage>
</organism>
<dbReference type="InterPro" id="IPR000600">
    <property type="entry name" value="ROK"/>
</dbReference>
<dbReference type="EMBL" id="RYUX01000016">
    <property type="protein sequence ID" value="RYQ36211.1"/>
    <property type="molecule type" value="Genomic_DNA"/>
</dbReference>
<dbReference type="AlphaFoldDB" id="A0A4Q5A435"/>
<dbReference type="Proteomes" id="UP000292655">
    <property type="component" value="Unassembled WGS sequence"/>
</dbReference>